<accession>A0A821QWF9</accession>
<evidence type="ECO:0000313" key="2">
    <source>
        <dbReference type="EMBL" id="CAF4828392.1"/>
    </source>
</evidence>
<feature type="transmembrane region" description="Helical" evidence="1">
    <location>
        <begin position="12"/>
        <end position="38"/>
    </location>
</feature>
<reference evidence="2" key="1">
    <citation type="submission" date="2021-02" db="EMBL/GenBank/DDBJ databases">
        <authorList>
            <person name="Nowell W R."/>
        </authorList>
    </citation>
    <scope>NUCLEOTIDE SEQUENCE</scope>
</reference>
<evidence type="ECO:0000256" key="1">
    <source>
        <dbReference type="SAM" id="Phobius"/>
    </source>
</evidence>
<protein>
    <submittedName>
        <fullName evidence="2">Uncharacterized protein</fullName>
    </submittedName>
</protein>
<sequence length="151" mass="16739">MDKLRGGGGGYSGRFTIISAIVGFLCLIPAIVLTLSGAAGLGNGGDNGRLVSGIILFGVSITLIILAVLTCCLNILKDVYWHSDYTLLYNFEFDLISLINQIDAADFDYLRILARVTALKFKFNGDNYLPEYYENIFVYYKHSHVTFTTNF</sequence>
<comment type="caution">
    <text evidence="2">The sequence shown here is derived from an EMBL/GenBank/DDBJ whole genome shotgun (WGS) entry which is preliminary data.</text>
</comment>
<dbReference type="AlphaFoldDB" id="A0A821QWF9"/>
<keyword evidence="1" id="KW-1133">Transmembrane helix</keyword>
<dbReference type="EMBL" id="CAJOBS010002656">
    <property type="protein sequence ID" value="CAF4828392.1"/>
    <property type="molecule type" value="Genomic_DNA"/>
</dbReference>
<name>A0A821QWF9_9BILA</name>
<evidence type="ECO:0000313" key="3">
    <source>
        <dbReference type="Proteomes" id="UP000663838"/>
    </source>
</evidence>
<gene>
    <name evidence="2" type="ORF">TOA249_LOCUS25077</name>
</gene>
<keyword evidence="1" id="KW-0812">Transmembrane</keyword>
<dbReference type="Proteomes" id="UP000663838">
    <property type="component" value="Unassembled WGS sequence"/>
</dbReference>
<keyword evidence="1" id="KW-0472">Membrane</keyword>
<proteinExistence type="predicted"/>
<organism evidence="2 3">
    <name type="scientific">Rotaria socialis</name>
    <dbReference type="NCBI Taxonomy" id="392032"/>
    <lineage>
        <taxon>Eukaryota</taxon>
        <taxon>Metazoa</taxon>
        <taxon>Spiralia</taxon>
        <taxon>Gnathifera</taxon>
        <taxon>Rotifera</taxon>
        <taxon>Eurotatoria</taxon>
        <taxon>Bdelloidea</taxon>
        <taxon>Philodinida</taxon>
        <taxon>Philodinidae</taxon>
        <taxon>Rotaria</taxon>
    </lineage>
</organism>
<feature type="transmembrane region" description="Helical" evidence="1">
    <location>
        <begin position="50"/>
        <end position="76"/>
    </location>
</feature>